<feature type="compositionally biased region" description="Low complexity" evidence="5">
    <location>
        <begin position="1"/>
        <end position="15"/>
    </location>
</feature>
<evidence type="ECO:0000256" key="1">
    <source>
        <dbReference type="ARBA" id="ARBA00007102"/>
    </source>
</evidence>
<dbReference type="FunFam" id="3.30.70.600:FF:000003">
    <property type="entry name" value="30S ribosomal protein S10"/>
    <property type="match status" value="1"/>
</dbReference>
<dbReference type="NCBIfam" id="NF001861">
    <property type="entry name" value="PRK00596.1"/>
    <property type="match status" value="1"/>
</dbReference>
<reference evidence="7" key="1">
    <citation type="submission" date="2019-01" db="EMBL/GenBank/DDBJ databases">
        <title>Genomic signatures and co-occurrence patterns of the ultra-small Saccharimodia (Patescibacteria phylum) suggest a symbiotic lifestyle.</title>
        <authorList>
            <person name="Lemos L."/>
            <person name="Medeiros J."/>
            <person name="Andreote F."/>
            <person name="Fernandes G."/>
            <person name="Varani A."/>
            <person name="Oliveira G."/>
            <person name="Pylro V."/>
        </authorList>
    </citation>
    <scope>NUCLEOTIDE SEQUENCE [LARGE SCALE GENOMIC DNA]</scope>
    <source>
        <strain evidence="7">AMD01</strain>
    </source>
</reference>
<feature type="region of interest" description="Disordered" evidence="5">
    <location>
        <begin position="1"/>
        <end position="25"/>
    </location>
</feature>
<dbReference type="Gene3D" id="3.30.70.600">
    <property type="entry name" value="Ribosomal protein S10 domain"/>
    <property type="match status" value="1"/>
</dbReference>
<dbReference type="NCBIfam" id="TIGR01049">
    <property type="entry name" value="rpsJ_bact"/>
    <property type="match status" value="1"/>
</dbReference>
<keyword evidence="2 4" id="KW-0689">Ribosomal protein</keyword>
<dbReference type="InterPro" id="IPR018268">
    <property type="entry name" value="Ribosomal_uS10_CS"/>
</dbReference>
<dbReference type="GO" id="GO:0003735">
    <property type="term" value="F:structural constituent of ribosome"/>
    <property type="evidence" value="ECO:0007669"/>
    <property type="project" value="InterPro"/>
</dbReference>
<dbReference type="GO" id="GO:1990904">
    <property type="term" value="C:ribonucleoprotein complex"/>
    <property type="evidence" value="ECO:0007669"/>
    <property type="project" value="UniProtKB-KW"/>
</dbReference>
<dbReference type="InterPro" id="IPR001848">
    <property type="entry name" value="Ribosomal_uS10"/>
</dbReference>
<dbReference type="GO" id="GO:0006412">
    <property type="term" value="P:translation"/>
    <property type="evidence" value="ECO:0007669"/>
    <property type="project" value="UniProtKB-UniRule"/>
</dbReference>
<evidence type="ECO:0000313" key="8">
    <source>
        <dbReference type="Proteomes" id="UP000289269"/>
    </source>
</evidence>
<dbReference type="HAMAP" id="MF_00508">
    <property type="entry name" value="Ribosomal_uS10"/>
    <property type="match status" value="1"/>
</dbReference>
<dbReference type="Proteomes" id="UP000289269">
    <property type="component" value="Unassembled WGS sequence"/>
</dbReference>
<accession>A0A4Q0AJ89</accession>
<sequence length="121" mass="13148">MPQAKKTSAKTAAASGNDGNSKPRIRIRLKAYDHKVIDQSAKQIVDTALRTGAQVAGPVPLPTRRSTFTVVKSPHVYKKGGEAFEMRVHKRLIDIINASPKTIDSLQNLSLPAGCDAEIRM</sequence>
<dbReference type="SMART" id="SM01403">
    <property type="entry name" value="Ribosomal_S10"/>
    <property type="match status" value="1"/>
</dbReference>
<dbReference type="PROSITE" id="PS00361">
    <property type="entry name" value="RIBOSOMAL_S10"/>
    <property type="match status" value="1"/>
</dbReference>
<dbReference type="InterPro" id="IPR036838">
    <property type="entry name" value="Ribosomal_uS10_dom_sf"/>
</dbReference>
<dbReference type="GO" id="GO:0005840">
    <property type="term" value="C:ribosome"/>
    <property type="evidence" value="ECO:0007669"/>
    <property type="project" value="UniProtKB-KW"/>
</dbReference>
<proteinExistence type="inferred from homology"/>
<dbReference type="SUPFAM" id="SSF54999">
    <property type="entry name" value="Ribosomal protein S10"/>
    <property type="match status" value="1"/>
</dbReference>
<comment type="caution">
    <text evidence="7">The sequence shown here is derived from an EMBL/GenBank/DDBJ whole genome shotgun (WGS) entry which is preliminary data.</text>
</comment>
<protein>
    <recommendedName>
        <fullName evidence="4">Small ribosomal subunit protein uS10</fullName>
    </recommendedName>
</protein>
<dbReference type="AlphaFoldDB" id="A0A4Q0AJ89"/>
<gene>
    <name evidence="4" type="primary">rpsJ</name>
    <name evidence="7" type="ORF">EOT04_01050</name>
</gene>
<feature type="domain" description="Small ribosomal subunit protein uS10" evidence="6">
    <location>
        <begin position="26"/>
        <end position="120"/>
    </location>
</feature>
<dbReference type="GO" id="GO:0000049">
    <property type="term" value="F:tRNA binding"/>
    <property type="evidence" value="ECO:0007669"/>
    <property type="project" value="UniProtKB-UniRule"/>
</dbReference>
<evidence type="ECO:0000259" key="6">
    <source>
        <dbReference type="SMART" id="SM01403"/>
    </source>
</evidence>
<dbReference type="PANTHER" id="PTHR11700">
    <property type="entry name" value="30S RIBOSOMAL PROTEIN S10 FAMILY MEMBER"/>
    <property type="match status" value="1"/>
</dbReference>
<comment type="subunit">
    <text evidence="4">Part of the 30S ribosomal subunit.</text>
</comment>
<dbReference type="InterPro" id="IPR027486">
    <property type="entry name" value="Ribosomal_uS10_dom"/>
</dbReference>
<evidence type="ECO:0000256" key="2">
    <source>
        <dbReference type="ARBA" id="ARBA00022980"/>
    </source>
</evidence>
<dbReference type="PRINTS" id="PR00971">
    <property type="entry name" value="RIBOSOMALS10"/>
</dbReference>
<evidence type="ECO:0000313" key="7">
    <source>
        <dbReference type="EMBL" id="RWZ79548.1"/>
    </source>
</evidence>
<comment type="similarity">
    <text evidence="1 4">Belongs to the universal ribosomal protein uS10 family.</text>
</comment>
<keyword evidence="8" id="KW-1185">Reference proteome</keyword>
<evidence type="ECO:0000256" key="4">
    <source>
        <dbReference type="HAMAP-Rule" id="MF_00508"/>
    </source>
</evidence>
<name>A0A4Q0AJ89_9BACT</name>
<dbReference type="EMBL" id="SCKW01000007">
    <property type="protein sequence ID" value="RWZ79548.1"/>
    <property type="molecule type" value="Genomic_DNA"/>
</dbReference>
<keyword evidence="3 4" id="KW-0687">Ribonucleoprotein</keyword>
<dbReference type="Pfam" id="PF00338">
    <property type="entry name" value="Ribosomal_S10"/>
    <property type="match status" value="1"/>
</dbReference>
<comment type="function">
    <text evidence="4">Involved in the binding of tRNA to the ribosomes.</text>
</comment>
<evidence type="ECO:0000256" key="5">
    <source>
        <dbReference type="SAM" id="MobiDB-lite"/>
    </source>
</evidence>
<organism evidence="7 8">
    <name type="scientific">Candidatus Chaera renei</name>
    <dbReference type="NCBI Taxonomy" id="2506947"/>
    <lineage>
        <taxon>Bacteria</taxon>
        <taxon>Candidatus Saccharimonadota</taxon>
        <taxon>Candidatus Saccharimonadia</taxon>
        <taxon>Candidatus Saccharimonadales</taxon>
        <taxon>Candidatus Saccharimonadaceae</taxon>
        <taxon>Candidatus Chaera</taxon>
    </lineage>
</organism>
<evidence type="ECO:0000256" key="3">
    <source>
        <dbReference type="ARBA" id="ARBA00023274"/>
    </source>
</evidence>